<sequence>MATQPVLEAEDANYNALVLAAACHDQLQNEDKAIDTAYLAIKVDTSNPVAWQLPDNTPSLNSLCMLTLASDTENAYALEAAIRLFIESALFSVTVDNGKQEANSGRNPTFDAFVTNLTGICRLDLHLLETYTSRLRNILVDAPPLTLTAKATVAIGEACSQILAALYGIEAEARMQQRESTAAAEEEGVAVGASESATSLEALQAVSSLLSPLLPVEGWQRQGYLDIHACALAAVTAYSLREFSRCDHIAKEIISFCRAHIMSASKEVENLNSLADSQPSTRTDFLTRRLPITPIRMEAASGVQGLYRVCDWAGCLLLANAASSTLGSLAASAVDSFSSNCLVIQFLLSF</sequence>
<evidence type="ECO:0000313" key="1">
    <source>
        <dbReference type="EMBL" id="VDK85891.1"/>
    </source>
</evidence>
<gene>
    <name evidence="1" type="ORF">DILT_LOCUS3777</name>
</gene>
<dbReference type="EMBL" id="UYRU01044245">
    <property type="protein sequence ID" value="VDK85891.1"/>
    <property type="molecule type" value="Genomic_DNA"/>
</dbReference>
<evidence type="ECO:0000313" key="2">
    <source>
        <dbReference type="Proteomes" id="UP000281553"/>
    </source>
</evidence>
<dbReference type="AlphaFoldDB" id="A0A3P6V6X7"/>
<keyword evidence="2" id="KW-1185">Reference proteome</keyword>
<protein>
    <submittedName>
        <fullName evidence="1">Uncharacterized protein</fullName>
    </submittedName>
</protein>
<dbReference type="OrthoDB" id="6273305at2759"/>
<dbReference type="Proteomes" id="UP000281553">
    <property type="component" value="Unassembled WGS sequence"/>
</dbReference>
<proteinExistence type="predicted"/>
<organism evidence="1 2">
    <name type="scientific">Dibothriocephalus latus</name>
    <name type="common">Fish tapeworm</name>
    <name type="synonym">Diphyllobothrium latum</name>
    <dbReference type="NCBI Taxonomy" id="60516"/>
    <lineage>
        <taxon>Eukaryota</taxon>
        <taxon>Metazoa</taxon>
        <taxon>Spiralia</taxon>
        <taxon>Lophotrochozoa</taxon>
        <taxon>Platyhelminthes</taxon>
        <taxon>Cestoda</taxon>
        <taxon>Eucestoda</taxon>
        <taxon>Diphyllobothriidea</taxon>
        <taxon>Diphyllobothriidae</taxon>
        <taxon>Dibothriocephalus</taxon>
    </lineage>
</organism>
<reference evidence="1 2" key="1">
    <citation type="submission" date="2018-11" db="EMBL/GenBank/DDBJ databases">
        <authorList>
            <consortium name="Pathogen Informatics"/>
        </authorList>
    </citation>
    <scope>NUCLEOTIDE SEQUENCE [LARGE SCALE GENOMIC DNA]</scope>
</reference>
<name>A0A3P6V6X7_DIBLA</name>
<accession>A0A3P6V6X7</accession>